<dbReference type="Proteomes" id="UP000017127">
    <property type="component" value="Unassembled WGS sequence"/>
</dbReference>
<dbReference type="OrthoDB" id="449723at2"/>
<dbReference type="RefSeq" id="WP_023065903.1">
    <property type="nucleotide sequence ID" value="NZ_AUZM01000016.1"/>
</dbReference>
<comment type="caution">
    <text evidence="1">The sequence shown here is derived from an EMBL/GenBank/DDBJ whole genome shotgun (WGS) entry which is preliminary data.</text>
</comment>
<name>U7QNH7_9CYAN</name>
<evidence type="ECO:0000313" key="1">
    <source>
        <dbReference type="EMBL" id="ERT07946.1"/>
    </source>
</evidence>
<reference evidence="1 2" key="1">
    <citation type="journal article" date="2013" name="Front. Microbiol.">
        <title>Comparative genomic analyses of the cyanobacterium, Lyngbya aestuarii BL J, a powerful hydrogen producer.</title>
        <authorList>
            <person name="Kothari A."/>
            <person name="Vaughn M."/>
            <person name="Garcia-Pichel F."/>
        </authorList>
    </citation>
    <scope>NUCLEOTIDE SEQUENCE [LARGE SCALE GENOMIC DNA]</scope>
    <source>
        <strain evidence="1 2">BL J</strain>
    </source>
</reference>
<evidence type="ECO:0000313" key="2">
    <source>
        <dbReference type="Proteomes" id="UP000017127"/>
    </source>
</evidence>
<keyword evidence="2" id="KW-1185">Reference proteome</keyword>
<accession>U7QNH7</accession>
<dbReference type="AlphaFoldDB" id="U7QNH7"/>
<gene>
    <name evidence="1" type="ORF">M595_2111</name>
</gene>
<organism evidence="1 2">
    <name type="scientific">Lyngbya aestuarii BL J</name>
    <dbReference type="NCBI Taxonomy" id="1348334"/>
    <lineage>
        <taxon>Bacteria</taxon>
        <taxon>Bacillati</taxon>
        <taxon>Cyanobacteriota</taxon>
        <taxon>Cyanophyceae</taxon>
        <taxon>Oscillatoriophycideae</taxon>
        <taxon>Oscillatoriales</taxon>
        <taxon>Microcoleaceae</taxon>
        <taxon>Lyngbya</taxon>
    </lineage>
</organism>
<proteinExistence type="predicted"/>
<dbReference type="EMBL" id="AUZM01000016">
    <property type="protein sequence ID" value="ERT07946.1"/>
    <property type="molecule type" value="Genomic_DNA"/>
</dbReference>
<protein>
    <submittedName>
        <fullName evidence="1">Uncharacterized protein</fullName>
    </submittedName>
</protein>
<sequence>MSEMPSIQDKLKTVWGNVDNIFLPNDSWWNDDDKCHKIQEKLSNLNPEHEKTSEHIDLVYKVLSRGVNLTQAAIDWEHPAIGSERNFTGKARGIQWRLVIAYSGFEISTKGLINKLEGQLNVEDFKSLINKCQSNLPNYSPLNPPASDSSKSLEKWLSKEEESIAKFLGLRSKDIHALKDWMLKSRPIQTWEDAFFLAKAFRNCTTHGFLVPRKVQDWKLKPIFKVLTENLAEILIAALEKIES</sequence>